<proteinExistence type="predicted"/>
<name>A0A1R0H679_9FUNG</name>
<reference evidence="1 2" key="1">
    <citation type="journal article" date="2016" name="Mol. Biol. Evol.">
        <title>Genome-Wide Survey of Gut Fungi (Harpellales) Reveals the First Horizontally Transferred Ubiquitin Gene from a Mosquito Host.</title>
        <authorList>
            <person name="Wang Y."/>
            <person name="White M.M."/>
            <person name="Kvist S."/>
            <person name="Moncalvo J.M."/>
        </authorList>
    </citation>
    <scope>NUCLEOTIDE SEQUENCE [LARGE SCALE GENOMIC DNA]</scope>
    <source>
        <strain evidence="1 2">ALG-7-W6</strain>
    </source>
</reference>
<sequence>MQCCTVLEEGYQEIGGTGRLAQLRHILVHKSSVRRSDGSQRPKTARRKAMSINPTFVWESSFINPVRSRL</sequence>
<dbReference type="AlphaFoldDB" id="A0A1R0H679"/>
<protein>
    <submittedName>
        <fullName evidence="1">Uncharacterized protein</fullName>
    </submittedName>
</protein>
<accession>A0A1R0H679</accession>
<dbReference type="EMBL" id="LSSL01000429">
    <property type="protein sequence ID" value="OLY84623.1"/>
    <property type="molecule type" value="Genomic_DNA"/>
</dbReference>
<comment type="caution">
    <text evidence="1">The sequence shown here is derived from an EMBL/GenBank/DDBJ whole genome shotgun (WGS) entry which is preliminary data.</text>
</comment>
<gene>
    <name evidence="1" type="ORF">AYI68_g1202</name>
</gene>
<organism evidence="1 2">
    <name type="scientific">Smittium mucronatum</name>
    <dbReference type="NCBI Taxonomy" id="133383"/>
    <lineage>
        <taxon>Eukaryota</taxon>
        <taxon>Fungi</taxon>
        <taxon>Fungi incertae sedis</taxon>
        <taxon>Zoopagomycota</taxon>
        <taxon>Kickxellomycotina</taxon>
        <taxon>Harpellomycetes</taxon>
        <taxon>Harpellales</taxon>
        <taxon>Legeriomycetaceae</taxon>
        <taxon>Smittium</taxon>
    </lineage>
</organism>
<dbReference type="Proteomes" id="UP000187455">
    <property type="component" value="Unassembled WGS sequence"/>
</dbReference>
<evidence type="ECO:0000313" key="1">
    <source>
        <dbReference type="EMBL" id="OLY84623.1"/>
    </source>
</evidence>
<keyword evidence="2" id="KW-1185">Reference proteome</keyword>
<evidence type="ECO:0000313" key="2">
    <source>
        <dbReference type="Proteomes" id="UP000187455"/>
    </source>
</evidence>